<evidence type="ECO:0000256" key="1">
    <source>
        <dbReference type="SAM" id="SignalP"/>
    </source>
</evidence>
<feature type="signal peptide" evidence="1">
    <location>
        <begin position="1"/>
        <end position="17"/>
    </location>
</feature>
<dbReference type="KEGG" id="smav:CFF01_17535"/>
<accession>A0AAC9U1B3</accession>
<feature type="chain" id="PRO_5041900588" evidence="1">
    <location>
        <begin position="18"/>
        <end position="130"/>
    </location>
</feature>
<feature type="domain" description="Glycine-zipper-containing OmpA-like membrane" evidence="2">
    <location>
        <begin position="59"/>
        <end position="97"/>
    </location>
</feature>
<name>A0AAC9U1B3_9GAMM</name>
<keyword evidence="1" id="KW-0732">Signal</keyword>
<dbReference type="InterPro" id="IPR025693">
    <property type="entry name" value="Gly-zipper_OmpA-like_dom"/>
</dbReference>
<organism evidence="3 4">
    <name type="scientific">Shewanella marisflavi</name>
    <dbReference type="NCBI Taxonomy" id="260364"/>
    <lineage>
        <taxon>Bacteria</taxon>
        <taxon>Pseudomonadati</taxon>
        <taxon>Pseudomonadota</taxon>
        <taxon>Gammaproteobacteria</taxon>
        <taxon>Alteromonadales</taxon>
        <taxon>Shewanellaceae</taxon>
        <taxon>Shewanella</taxon>
    </lineage>
</organism>
<reference evidence="3 4" key="1">
    <citation type="submission" date="2017-06" db="EMBL/GenBank/DDBJ databases">
        <title>Complete genome sequence of Shewanella marisflavi EP1 associated with anaerobic 2,4-dinitrotoluene reduction and salt tolerance.</title>
        <authorList>
            <person name="Huang J."/>
        </authorList>
    </citation>
    <scope>NUCLEOTIDE SEQUENCE [LARGE SCALE GENOMIC DNA]</scope>
    <source>
        <strain evidence="3 4">EP1</strain>
    </source>
</reference>
<dbReference type="Pfam" id="PF13436">
    <property type="entry name" value="Gly-zipper_OmpA"/>
    <property type="match status" value="1"/>
</dbReference>
<dbReference type="EMBL" id="CP022272">
    <property type="protein sequence ID" value="ASJ98730.1"/>
    <property type="molecule type" value="Genomic_DNA"/>
</dbReference>
<dbReference type="Proteomes" id="UP000198233">
    <property type="component" value="Chromosome"/>
</dbReference>
<sequence>MLMSATLLLSVSAYTHANIIVDTKNVDTNQYHADMYECEQLSQQIEHSESKSLGHDLLGSAAKGAAIGAAGGAISGGSGSNGAKTGAGIGIIGGALKHGAEKRRAEQNFEQQTQNVMRNCMVGRGYTVLN</sequence>
<gene>
    <name evidence="3" type="ORF">CFF01_17535</name>
</gene>
<proteinExistence type="predicted"/>
<evidence type="ECO:0000313" key="4">
    <source>
        <dbReference type="Proteomes" id="UP000198233"/>
    </source>
</evidence>
<dbReference type="AlphaFoldDB" id="A0AAC9U1B3"/>
<protein>
    <submittedName>
        <fullName evidence="3">RNA polymerase subunit sigma</fullName>
    </submittedName>
</protein>
<evidence type="ECO:0000313" key="3">
    <source>
        <dbReference type="EMBL" id="ASJ98730.1"/>
    </source>
</evidence>
<evidence type="ECO:0000259" key="2">
    <source>
        <dbReference type="Pfam" id="PF13436"/>
    </source>
</evidence>